<dbReference type="Gene3D" id="3.40.50.300">
    <property type="entry name" value="P-loop containing nucleotide triphosphate hydrolases"/>
    <property type="match status" value="2"/>
</dbReference>
<keyword evidence="8" id="KW-1185">Reference proteome</keyword>
<dbReference type="InterPro" id="IPR014001">
    <property type="entry name" value="Helicase_ATP-bd"/>
</dbReference>
<dbReference type="Pfam" id="PF00271">
    <property type="entry name" value="Helicase_C"/>
    <property type="match status" value="1"/>
</dbReference>
<keyword evidence="3 7" id="KW-0347">Helicase</keyword>
<dbReference type="SUPFAM" id="SSF52540">
    <property type="entry name" value="P-loop containing nucleoside triphosphate hydrolases"/>
    <property type="match status" value="2"/>
</dbReference>
<evidence type="ECO:0000313" key="8">
    <source>
        <dbReference type="Proteomes" id="UP000184212"/>
    </source>
</evidence>
<evidence type="ECO:0000259" key="6">
    <source>
        <dbReference type="PROSITE" id="PS51194"/>
    </source>
</evidence>
<evidence type="ECO:0000313" key="7">
    <source>
        <dbReference type="EMBL" id="SHG99482.1"/>
    </source>
</evidence>
<dbReference type="GO" id="GO:0016787">
    <property type="term" value="F:hydrolase activity"/>
    <property type="evidence" value="ECO:0007669"/>
    <property type="project" value="UniProtKB-KW"/>
</dbReference>
<dbReference type="PANTHER" id="PTHR47961:SF8">
    <property type="entry name" value="DEXH-BOX ATP-DEPENDENT RNA HELICASE DEXH15 CHLOROPLASTIC"/>
    <property type="match status" value="1"/>
</dbReference>
<reference evidence="7 8" key="1">
    <citation type="submission" date="2016-11" db="EMBL/GenBank/DDBJ databases">
        <authorList>
            <person name="Jaros S."/>
            <person name="Januszkiewicz K."/>
            <person name="Wedrychowicz H."/>
        </authorList>
    </citation>
    <scope>NUCLEOTIDE SEQUENCE [LARGE SCALE GENOMIC DNA]</scope>
    <source>
        <strain evidence="7 8">DSM 24574</strain>
    </source>
</reference>
<dbReference type="AlphaFoldDB" id="A0A1M5PCJ1"/>
<dbReference type="GO" id="GO:0004386">
    <property type="term" value="F:helicase activity"/>
    <property type="evidence" value="ECO:0007669"/>
    <property type="project" value="UniProtKB-KW"/>
</dbReference>
<dbReference type="STRING" id="947013.SAMN04488109_2806"/>
<dbReference type="InterPro" id="IPR027417">
    <property type="entry name" value="P-loop_NTPase"/>
</dbReference>
<sequence length="847" mass="95959">MSSEFFEWLVTRPAFKKQYSALIKESVALQFKQFQTSEPGEPSDWTYLLKCASFLAQSTSVFMQDAALRIAQHCLQQASRVTTDQLNSAQFILDALANRQAIKLAIDKGFITEENTYPKHSFVANINWVRNQIKNSIWLSGGHRLDVNNFQASFWNALGNYQNLSISAPTAAGKSFIVKQWIADQVATCPNLAVAYIVPTRALIAEIELDFQKEFTDRIRNSSINITSFPFARFAQEGKTCIYILTQERLQLLLAQGIQHLDILVIDEAYKLADGDRGILLQHVIEKSILAFPTAKVVYISPQVDNPELLVEPVPTSFSKRYEDVTVNQNLLWATQKRGKKWDLEICHANGNILLGEFELPANPSPPSLKLPMVAFTLGQSGGNIIYVNGAAEAEKTSQQICDLIGLDNPLHEQKIDDLIELCKKVIHDKYRLAEVLKYGVAFHYGNIPVLIKEEIETLFKEGLIKYLICTSTLVEGVNLPCKNIFIRAPKRGNNNPMTPADFWNLAGRAGRWGKDFQGNIVCVDPTMWDAPRQKTLMSIIRATDETLERQSSLVKYIQDGTPRDIAVSEKNLESMTSYLAISHLIFDNFSQIKWLQKIEKDRLEELESVVVSMLNSCASVPKEIIVNHPGISPLAMQKLLEHFLSDKEMPEALFAPYATDTDAVAKYVILFKRLYNTLTNEFGDRDAHIFRQAIVTVHWMQGRSINRIVSERKHAVPTEEIHTTIRTVLSDIESVARYKAPKFLSCYNDLLKHFYIISNRKDLADEIEDITLFLEMGVNTKTQLSLLNLGLSRTSAVELKAYMTADDLSESDCLNWFASPNNNWKSRDLPKIVKREVERMLTIHTP</sequence>
<dbReference type="Pfam" id="PF00270">
    <property type="entry name" value="DEAD"/>
    <property type="match status" value="1"/>
</dbReference>
<organism evidence="7 8">
    <name type="scientific">Chryseolinea serpens</name>
    <dbReference type="NCBI Taxonomy" id="947013"/>
    <lineage>
        <taxon>Bacteria</taxon>
        <taxon>Pseudomonadati</taxon>
        <taxon>Bacteroidota</taxon>
        <taxon>Cytophagia</taxon>
        <taxon>Cytophagales</taxon>
        <taxon>Fulvivirgaceae</taxon>
        <taxon>Chryseolinea</taxon>
    </lineage>
</organism>
<feature type="domain" description="Helicase ATP-binding" evidence="5">
    <location>
        <begin position="155"/>
        <end position="322"/>
    </location>
</feature>
<dbReference type="PROSITE" id="PS51194">
    <property type="entry name" value="HELICASE_CTER"/>
    <property type="match status" value="1"/>
</dbReference>
<dbReference type="OrthoDB" id="9815222at2"/>
<dbReference type="InterPro" id="IPR050474">
    <property type="entry name" value="Hel308_SKI2-like"/>
</dbReference>
<evidence type="ECO:0000256" key="3">
    <source>
        <dbReference type="ARBA" id="ARBA00022806"/>
    </source>
</evidence>
<evidence type="ECO:0000256" key="1">
    <source>
        <dbReference type="ARBA" id="ARBA00022741"/>
    </source>
</evidence>
<dbReference type="SMART" id="SM00490">
    <property type="entry name" value="HELICc"/>
    <property type="match status" value="1"/>
</dbReference>
<dbReference type="RefSeq" id="WP_073134574.1">
    <property type="nucleotide sequence ID" value="NZ_FQWQ01000001.1"/>
</dbReference>
<dbReference type="SMART" id="SM00487">
    <property type="entry name" value="DEXDc"/>
    <property type="match status" value="1"/>
</dbReference>
<proteinExistence type="predicted"/>
<evidence type="ECO:0000259" key="5">
    <source>
        <dbReference type="PROSITE" id="PS51192"/>
    </source>
</evidence>
<feature type="domain" description="Helicase C-terminal" evidence="6">
    <location>
        <begin position="370"/>
        <end position="574"/>
    </location>
</feature>
<dbReference type="GO" id="GO:0005524">
    <property type="term" value="F:ATP binding"/>
    <property type="evidence" value="ECO:0007669"/>
    <property type="project" value="UniProtKB-KW"/>
</dbReference>
<keyword evidence="4" id="KW-0067">ATP-binding</keyword>
<dbReference type="Proteomes" id="UP000184212">
    <property type="component" value="Unassembled WGS sequence"/>
</dbReference>
<keyword evidence="2" id="KW-0378">Hydrolase</keyword>
<dbReference type="InterPro" id="IPR001650">
    <property type="entry name" value="Helicase_C-like"/>
</dbReference>
<dbReference type="EMBL" id="FQWQ01000001">
    <property type="protein sequence ID" value="SHG99482.1"/>
    <property type="molecule type" value="Genomic_DNA"/>
</dbReference>
<gene>
    <name evidence="7" type="ORF">SAMN04488109_2806</name>
</gene>
<dbReference type="GO" id="GO:0003676">
    <property type="term" value="F:nucleic acid binding"/>
    <property type="evidence" value="ECO:0007669"/>
    <property type="project" value="InterPro"/>
</dbReference>
<name>A0A1M5PCJ1_9BACT</name>
<evidence type="ECO:0000256" key="2">
    <source>
        <dbReference type="ARBA" id="ARBA00022801"/>
    </source>
</evidence>
<dbReference type="PROSITE" id="PS51192">
    <property type="entry name" value="HELICASE_ATP_BIND_1"/>
    <property type="match status" value="1"/>
</dbReference>
<dbReference type="InterPro" id="IPR011545">
    <property type="entry name" value="DEAD/DEAH_box_helicase_dom"/>
</dbReference>
<accession>A0A1M5PCJ1</accession>
<evidence type="ECO:0000256" key="4">
    <source>
        <dbReference type="ARBA" id="ARBA00022840"/>
    </source>
</evidence>
<protein>
    <submittedName>
        <fullName evidence="7">Helicase conserved C-terminal domain-containing protein</fullName>
    </submittedName>
</protein>
<keyword evidence="1" id="KW-0547">Nucleotide-binding</keyword>
<dbReference type="PANTHER" id="PTHR47961">
    <property type="entry name" value="DNA POLYMERASE THETA, PUTATIVE (AFU_ORTHOLOGUE AFUA_1G05260)-RELATED"/>
    <property type="match status" value="1"/>
</dbReference>